<proteinExistence type="predicted"/>
<evidence type="ECO:0008006" key="3">
    <source>
        <dbReference type="Google" id="ProtNLM"/>
    </source>
</evidence>
<protein>
    <recommendedName>
        <fullName evidence="3">Polyketide cyclase/dehydrase</fullName>
    </recommendedName>
</protein>
<dbReference type="KEGG" id="alm:AO498_14855"/>
<dbReference type="Proteomes" id="UP000073816">
    <property type="component" value="Chromosome"/>
</dbReference>
<dbReference type="Pfam" id="PF10604">
    <property type="entry name" value="Polyketide_cyc2"/>
    <property type="match status" value="1"/>
</dbReference>
<evidence type="ECO:0000313" key="1">
    <source>
        <dbReference type="EMBL" id="AMQ57730.1"/>
    </source>
</evidence>
<dbReference type="InterPro" id="IPR023393">
    <property type="entry name" value="START-like_dom_sf"/>
</dbReference>
<reference evidence="1 2" key="2">
    <citation type="journal article" date="2016" name="Genome Announc.">
        <title>Complete Genome Sequence of Algoriphagus sp. Strain M8-2, Isolated from a Brackish Lake.</title>
        <authorList>
            <person name="Muraguchi Y."/>
            <person name="Kushimoto K."/>
            <person name="Ohtsubo Y."/>
            <person name="Suzuki T."/>
            <person name="Dohra H."/>
            <person name="Kimbara K."/>
            <person name="Shintani M."/>
        </authorList>
    </citation>
    <scope>NUCLEOTIDE SEQUENCE [LARGE SCALE GENOMIC DNA]</scope>
    <source>
        <strain evidence="1 2">M8-2</strain>
    </source>
</reference>
<reference evidence="2" key="1">
    <citation type="submission" date="2015-09" db="EMBL/GenBank/DDBJ databases">
        <title>Complete sequence of Algoriphagus sp. M8-2.</title>
        <authorList>
            <person name="Shintani M."/>
        </authorList>
    </citation>
    <scope>NUCLEOTIDE SEQUENCE [LARGE SCALE GENOMIC DNA]</scope>
    <source>
        <strain evidence="2">M8-2</strain>
    </source>
</reference>
<dbReference type="STRING" id="1727163.AO498_14855"/>
<dbReference type="Gene3D" id="3.30.530.20">
    <property type="match status" value="1"/>
</dbReference>
<sequence length="181" mass="20127">MISLLFVFIVGLGIFTYVQKENSFKKYIEQASANATHQIPANPKAPVFAQGEIVIASSPEKVWDALTQINEWPSWQSDVTEAKIQGPVVPGAIFTWRAGGISFQSEIHTAKTPNFLGWTGKTIGAYAVHNWTLSEFDGQTLVQVEESLEGFLPSLLKGFFQKNLEAGIQKNLEDLRQEIEK</sequence>
<name>A0A142ERH5_9BACT</name>
<keyword evidence="2" id="KW-1185">Reference proteome</keyword>
<evidence type="ECO:0000313" key="2">
    <source>
        <dbReference type="Proteomes" id="UP000073816"/>
    </source>
</evidence>
<dbReference type="PATRIC" id="fig|1727163.4.peg.3118"/>
<gene>
    <name evidence="1" type="ORF">AO498_14855</name>
</gene>
<dbReference type="SUPFAM" id="SSF55961">
    <property type="entry name" value="Bet v1-like"/>
    <property type="match status" value="1"/>
</dbReference>
<dbReference type="InterPro" id="IPR019587">
    <property type="entry name" value="Polyketide_cyclase/dehydratase"/>
</dbReference>
<dbReference type="EMBL" id="CP012836">
    <property type="protein sequence ID" value="AMQ57730.1"/>
    <property type="molecule type" value="Genomic_DNA"/>
</dbReference>
<accession>A0A142ERH5</accession>
<dbReference type="AlphaFoldDB" id="A0A142ERH5"/>
<organism evidence="1 2">
    <name type="scientific">Algoriphagus sanaruensis</name>
    <dbReference type="NCBI Taxonomy" id="1727163"/>
    <lineage>
        <taxon>Bacteria</taxon>
        <taxon>Pseudomonadati</taxon>
        <taxon>Bacteroidota</taxon>
        <taxon>Cytophagia</taxon>
        <taxon>Cytophagales</taxon>
        <taxon>Cyclobacteriaceae</taxon>
        <taxon>Algoriphagus</taxon>
    </lineage>
</organism>